<dbReference type="PROSITE" id="PS51918">
    <property type="entry name" value="RADICAL_SAM"/>
    <property type="match status" value="1"/>
</dbReference>
<evidence type="ECO:0000313" key="10">
    <source>
        <dbReference type="Proteomes" id="UP000515823"/>
    </source>
</evidence>
<dbReference type="SUPFAM" id="SSF102114">
    <property type="entry name" value="Radical SAM enzymes"/>
    <property type="match status" value="1"/>
</dbReference>
<dbReference type="EMBL" id="CP060634">
    <property type="protein sequence ID" value="QNM05707.1"/>
    <property type="molecule type" value="Genomic_DNA"/>
</dbReference>
<evidence type="ECO:0000256" key="2">
    <source>
        <dbReference type="ARBA" id="ARBA00022485"/>
    </source>
</evidence>
<dbReference type="SFLD" id="SFLDS00029">
    <property type="entry name" value="Radical_SAM"/>
    <property type="match status" value="1"/>
</dbReference>
<dbReference type="NCBIfam" id="TIGR04085">
    <property type="entry name" value="rSAM_more_4Fe4S"/>
    <property type="match status" value="1"/>
</dbReference>
<keyword evidence="2" id="KW-0004">4Fe-4S</keyword>
<keyword evidence="5" id="KW-0408">Iron</keyword>
<dbReference type="GO" id="GO:0051539">
    <property type="term" value="F:4 iron, 4 sulfur cluster binding"/>
    <property type="evidence" value="ECO:0007669"/>
    <property type="project" value="UniProtKB-KW"/>
</dbReference>
<dbReference type="SFLD" id="SFLDG01067">
    <property type="entry name" value="SPASM/twitch_domain_containing"/>
    <property type="match status" value="1"/>
</dbReference>
<proteinExistence type="inferred from homology"/>
<dbReference type="KEGG" id="qdo:H9Q78_00605"/>
<organism evidence="9 10">
    <name type="scientific">Qiania dongpingensis</name>
    <dbReference type="NCBI Taxonomy" id="2763669"/>
    <lineage>
        <taxon>Bacteria</taxon>
        <taxon>Bacillati</taxon>
        <taxon>Bacillota</taxon>
        <taxon>Clostridia</taxon>
        <taxon>Lachnospirales</taxon>
        <taxon>Lachnospiraceae</taxon>
        <taxon>Qiania</taxon>
    </lineage>
</organism>
<dbReference type="InterPro" id="IPR007197">
    <property type="entry name" value="rSAM"/>
</dbReference>
<dbReference type="AlphaFoldDB" id="A0A7G9G4H5"/>
<gene>
    <name evidence="9" type="ORF">H9Q78_00605</name>
</gene>
<evidence type="ECO:0000256" key="4">
    <source>
        <dbReference type="ARBA" id="ARBA00022723"/>
    </source>
</evidence>
<dbReference type="SFLD" id="SFLDG01386">
    <property type="entry name" value="main_SPASM_domain-containing"/>
    <property type="match status" value="1"/>
</dbReference>
<dbReference type="PANTHER" id="PTHR43273">
    <property type="entry name" value="ANAEROBIC SULFATASE-MATURATING ENZYME HOMOLOG ASLB-RELATED"/>
    <property type="match status" value="1"/>
</dbReference>
<dbReference type="InterPro" id="IPR013785">
    <property type="entry name" value="Aldolase_TIM"/>
</dbReference>
<dbReference type="Pfam" id="PF04055">
    <property type="entry name" value="Radical_SAM"/>
    <property type="match status" value="1"/>
</dbReference>
<dbReference type="Gene3D" id="3.20.20.70">
    <property type="entry name" value="Aldolase class I"/>
    <property type="match status" value="1"/>
</dbReference>
<keyword evidence="3" id="KW-0949">S-adenosyl-L-methionine</keyword>
<evidence type="ECO:0000256" key="7">
    <source>
        <dbReference type="ARBA" id="ARBA00023601"/>
    </source>
</evidence>
<dbReference type="InterPro" id="IPR023885">
    <property type="entry name" value="4Fe4S-binding_SPASM_dom"/>
</dbReference>
<protein>
    <submittedName>
        <fullName evidence="9">Radical SAM protein</fullName>
    </submittedName>
</protein>
<dbReference type="SFLD" id="SFLDG01384">
    <property type="entry name" value="thioether_bond_formation_requi"/>
    <property type="match status" value="1"/>
</dbReference>
<dbReference type="InterPro" id="IPR058240">
    <property type="entry name" value="rSAM_sf"/>
</dbReference>
<comment type="cofactor">
    <cofactor evidence="1">
        <name>[4Fe-4S] cluster</name>
        <dbReference type="ChEBI" id="CHEBI:49883"/>
    </cofactor>
</comment>
<keyword evidence="4" id="KW-0479">Metal-binding</keyword>
<evidence type="ECO:0000259" key="8">
    <source>
        <dbReference type="PROSITE" id="PS51918"/>
    </source>
</evidence>
<dbReference type="Proteomes" id="UP000515823">
    <property type="component" value="Chromosome"/>
</dbReference>
<dbReference type="GO" id="GO:0046872">
    <property type="term" value="F:metal ion binding"/>
    <property type="evidence" value="ECO:0007669"/>
    <property type="project" value="UniProtKB-KW"/>
</dbReference>
<dbReference type="InterPro" id="IPR017200">
    <property type="entry name" value="PqqE-like"/>
</dbReference>
<evidence type="ECO:0000256" key="5">
    <source>
        <dbReference type="ARBA" id="ARBA00023004"/>
    </source>
</evidence>
<accession>A0A7G9G4H5</accession>
<comment type="similarity">
    <text evidence="7">Belongs to the radical SAM superfamily. Anaerobic sulfatase-maturating enzyme family.</text>
</comment>
<keyword evidence="10" id="KW-1185">Reference proteome</keyword>
<dbReference type="CDD" id="cd01335">
    <property type="entry name" value="Radical_SAM"/>
    <property type="match status" value="1"/>
</dbReference>
<reference evidence="9 10" key="1">
    <citation type="submission" date="2020-08" db="EMBL/GenBank/DDBJ databases">
        <authorList>
            <person name="Liu C."/>
            <person name="Sun Q."/>
        </authorList>
    </citation>
    <scope>NUCLEOTIDE SEQUENCE [LARGE SCALE GENOMIC DNA]</scope>
    <source>
        <strain evidence="9 10">NSJ-38</strain>
    </source>
</reference>
<evidence type="ECO:0000313" key="9">
    <source>
        <dbReference type="EMBL" id="QNM05707.1"/>
    </source>
</evidence>
<dbReference type="InterPro" id="IPR000385">
    <property type="entry name" value="MoaA_NifB_PqqE_Fe-S-bd_CS"/>
</dbReference>
<sequence length="341" mass="38019">MKKNKMLLVLWVTGRCNLQCMYCYASAGSELSQCQDMPVKTAMAAITRFADAPLIIQFTGGEPLLGWETICEVVRNVEKQGIDAEFRLQTNGTLLERKHAEFIKEHAISIGISLDGVPEVNELLRGKTADAVRGVRLLAEYGIRVNINAVVTAMNVRELPRLVDFCWYLGSVNGIGLDLFRSAGRGRPVFDKLRITPSQIEEVLPAMQNRCDQLRTLSGRSIALREVEEARRRMTFGKKLPYCYAGCGRAAALLPDGSCYPCGSLAGEKDYFMGNILEQVSLKKLDGEAKLGKLRKKECFLCRYEKFCPEGCPSRMILNGEPEVDCTLRKTAFQIVENSDV</sequence>
<keyword evidence="6" id="KW-0411">Iron-sulfur</keyword>
<feature type="domain" description="Radical SAM core" evidence="8">
    <location>
        <begin position="1"/>
        <end position="239"/>
    </location>
</feature>
<dbReference type="GO" id="GO:0016491">
    <property type="term" value="F:oxidoreductase activity"/>
    <property type="evidence" value="ECO:0007669"/>
    <property type="project" value="InterPro"/>
</dbReference>
<dbReference type="PIRSF" id="PIRSF037420">
    <property type="entry name" value="PQQ_syn_pqqE"/>
    <property type="match status" value="1"/>
</dbReference>
<evidence type="ECO:0000256" key="6">
    <source>
        <dbReference type="ARBA" id="ARBA00023014"/>
    </source>
</evidence>
<dbReference type="PROSITE" id="PS01305">
    <property type="entry name" value="MOAA_NIFB_PQQE"/>
    <property type="match status" value="1"/>
</dbReference>
<dbReference type="PANTHER" id="PTHR43273:SF3">
    <property type="entry name" value="ANAEROBIC SULFATASE-MATURATING ENZYME HOMOLOG ASLB-RELATED"/>
    <property type="match status" value="1"/>
</dbReference>
<evidence type="ECO:0000256" key="3">
    <source>
        <dbReference type="ARBA" id="ARBA00022691"/>
    </source>
</evidence>
<evidence type="ECO:0000256" key="1">
    <source>
        <dbReference type="ARBA" id="ARBA00001966"/>
    </source>
</evidence>
<dbReference type="RefSeq" id="WP_249302939.1">
    <property type="nucleotide sequence ID" value="NZ_CP060634.1"/>
</dbReference>
<dbReference type="InterPro" id="IPR023867">
    <property type="entry name" value="Sulphatase_maturase_rSAM"/>
</dbReference>
<name>A0A7G9G4H5_9FIRM</name>